<protein>
    <submittedName>
        <fullName evidence="4">Glycosyltransferase family 4 protein</fullName>
    </submittedName>
</protein>
<dbReference type="PANTHER" id="PTHR46401:SF2">
    <property type="entry name" value="GLYCOSYLTRANSFERASE WBBK-RELATED"/>
    <property type="match status" value="1"/>
</dbReference>
<dbReference type="GO" id="GO:0009103">
    <property type="term" value="P:lipopolysaccharide biosynthetic process"/>
    <property type="evidence" value="ECO:0007669"/>
    <property type="project" value="TreeGrafter"/>
</dbReference>
<dbReference type="Pfam" id="PF13439">
    <property type="entry name" value="Glyco_transf_4"/>
    <property type="match status" value="1"/>
</dbReference>
<accession>A0A5M8QS45</accession>
<dbReference type="AlphaFoldDB" id="A0A5M8QS45"/>
<dbReference type="InterPro" id="IPR028098">
    <property type="entry name" value="Glyco_trans_4-like_N"/>
</dbReference>
<dbReference type="RefSeq" id="WP_139012293.1">
    <property type="nucleotide sequence ID" value="NZ_VBSN01000038.1"/>
</dbReference>
<evidence type="ECO:0000259" key="3">
    <source>
        <dbReference type="Pfam" id="PF13439"/>
    </source>
</evidence>
<comment type="caution">
    <text evidence="4">The sequence shown here is derived from an EMBL/GenBank/DDBJ whole genome shotgun (WGS) entry which is preliminary data.</text>
</comment>
<evidence type="ECO:0000256" key="1">
    <source>
        <dbReference type="ARBA" id="ARBA00022679"/>
    </source>
</evidence>
<dbReference type="OrthoDB" id="9811239at2"/>
<name>A0A5M8QS45_9BACT</name>
<evidence type="ECO:0000313" key="4">
    <source>
        <dbReference type="EMBL" id="KAA6439035.1"/>
    </source>
</evidence>
<dbReference type="EMBL" id="VBSN01000038">
    <property type="protein sequence ID" value="KAA6439035.1"/>
    <property type="molecule type" value="Genomic_DNA"/>
</dbReference>
<dbReference type="GO" id="GO:0016757">
    <property type="term" value="F:glycosyltransferase activity"/>
    <property type="evidence" value="ECO:0007669"/>
    <property type="project" value="InterPro"/>
</dbReference>
<dbReference type="InterPro" id="IPR001296">
    <property type="entry name" value="Glyco_trans_1"/>
</dbReference>
<keyword evidence="1 4" id="KW-0808">Transferase</keyword>
<dbReference type="SUPFAM" id="SSF53756">
    <property type="entry name" value="UDP-Glycosyltransferase/glycogen phosphorylase"/>
    <property type="match status" value="1"/>
</dbReference>
<keyword evidence="5" id="KW-1185">Reference proteome</keyword>
<sequence>MGAADHASPLKVLMTADTVGGVWTYTMDLCKALSGYNIHFHLVTLGARMQEWQQKEVGELNNITVYETDFQLEWMEDPWEDISNSEAYLLALQEAVQADIIHLNGYVYGSLNWEAPVLIVAHSDVYSWWRAVKKQDPPAECHTYFTKVRNGLLHANHIVAPSQAMMSEINDIYGLQQSHSVIYNARNAAHLYSAEKDETVMCMGRIWDEAKNVQLLMQASSNLNHPVKIAGDNQFQHNMLDFSKSKVRNLGKLSSVHIAKELSTASVYALPAKYEPFGLSVLEAALSGCALVLGDIPSLREIWQDNAVFVNTDDAEELARAINHLMNDPNELETMALKAQNHAKQYSTQRMASQYMDLYRQLIQEYNQPVPEKNTLK</sequence>
<dbReference type="Pfam" id="PF00534">
    <property type="entry name" value="Glycos_transf_1"/>
    <property type="match status" value="1"/>
</dbReference>
<feature type="domain" description="Glycosyl transferase family 1" evidence="2">
    <location>
        <begin position="193"/>
        <end position="340"/>
    </location>
</feature>
<dbReference type="CDD" id="cd03801">
    <property type="entry name" value="GT4_PimA-like"/>
    <property type="match status" value="1"/>
</dbReference>
<feature type="domain" description="Glycosyltransferase subfamily 4-like N-terminal" evidence="3">
    <location>
        <begin position="19"/>
        <end position="185"/>
    </location>
</feature>
<reference evidence="4 5" key="1">
    <citation type="submission" date="2019-05" db="EMBL/GenBank/DDBJ databases">
        <authorList>
            <person name="Qu J.-H."/>
        </authorList>
    </citation>
    <scope>NUCLEOTIDE SEQUENCE [LARGE SCALE GENOMIC DNA]</scope>
    <source>
        <strain evidence="4 5">NS28</strain>
    </source>
</reference>
<gene>
    <name evidence="4" type="ORF">FEM33_12165</name>
</gene>
<organism evidence="4 5">
    <name type="scientific">Dyadobacter flavalbus</name>
    <dbReference type="NCBI Taxonomy" id="2579942"/>
    <lineage>
        <taxon>Bacteria</taxon>
        <taxon>Pseudomonadati</taxon>
        <taxon>Bacteroidota</taxon>
        <taxon>Cytophagia</taxon>
        <taxon>Cytophagales</taxon>
        <taxon>Spirosomataceae</taxon>
        <taxon>Dyadobacter</taxon>
    </lineage>
</organism>
<dbReference type="Proteomes" id="UP000323994">
    <property type="component" value="Unassembled WGS sequence"/>
</dbReference>
<dbReference type="PANTHER" id="PTHR46401">
    <property type="entry name" value="GLYCOSYLTRANSFERASE WBBK-RELATED"/>
    <property type="match status" value="1"/>
</dbReference>
<proteinExistence type="predicted"/>
<dbReference type="Gene3D" id="3.40.50.2000">
    <property type="entry name" value="Glycogen Phosphorylase B"/>
    <property type="match status" value="2"/>
</dbReference>
<evidence type="ECO:0000313" key="5">
    <source>
        <dbReference type="Proteomes" id="UP000323994"/>
    </source>
</evidence>
<evidence type="ECO:0000259" key="2">
    <source>
        <dbReference type="Pfam" id="PF00534"/>
    </source>
</evidence>